<reference evidence="7" key="1">
    <citation type="submission" date="2021-03" db="EMBL/GenBank/DDBJ databases">
        <title>Taxonomic study of Clostridium polyendosporum from meadow-gley soil under rice.</title>
        <authorList>
            <person name="Kobayashi H."/>
            <person name="Tanizawa Y."/>
            <person name="Yagura M."/>
        </authorList>
    </citation>
    <scope>NUCLEOTIDE SEQUENCE</scope>
    <source>
        <strain evidence="7">JCM 30710</strain>
    </source>
</reference>
<dbReference type="PANTHER" id="PTHR43761:SF1">
    <property type="entry name" value="D-ISOMER SPECIFIC 2-HYDROXYACID DEHYDROGENASE CATALYTIC DOMAIN-CONTAINING PROTEIN-RELATED"/>
    <property type="match status" value="1"/>
</dbReference>
<dbReference type="InterPro" id="IPR006140">
    <property type="entry name" value="D-isomer_DH_NAD-bd"/>
</dbReference>
<sequence length="318" mass="35324">MKIVILDSKTLGDDADLSLLEKFGEVIAYGTTEPHEVGERICDADVILANKVILDRFNLANALKVKLICITATGTNNVDLNYAKEMGIAVTNVAGYSTNSVVQHTFACLFYILENLKYYDEYVKSNQYSKSPLFTNLDKPFWELCGKTWGIIGLGEIGRNVASIAKAFGCRVIYFSTSGKNTSTDFERVNLETLLKESDIVSIHSPLNEATKGLLDYTKLCKMKNTSILLNMGRGGIVDEEGLAKALDENKIWGAGLDVLSHEPIKEENPLLNISRKEKLIITPHIAWASIEARERLLSEVAKNIAAFLNNEKRNRVE</sequence>
<evidence type="ECO:0000256" key="2">
    <source>
        <dbReference type="ARBA" id="ARBA00023002"/>
    </source>
</evidence>
<evidence type="ECO:0000259" key="5">
    <source>
        <dbReference type="Pfam" id="PF00389"/>
    </source>
</evidence>
<evidence type="ECO:0000256" key="1">
    <source>
        <dbReference type="ARBA" id="ARBA00005854"/>
    </source>
</evidence>
<name>A0A919RXT3_9CLOT</name>
<dbReference type="PROSITE" id="PS00670">
    <property type="entry name" value="D_2_HYDROXYACID_DH_2"/>
    <property type="match status" value="1"/>
</dbReference>
<dbReference type="PANTHER" id="PTHR43761">
    <property type="entry name" value="D-ISOMER SPECIFIC 2-HYDROXYACID DEHYDROGENASE FAMILY PROTEIN (AFU_ORTHOLOGUE AFUA_1G13630)"/>
    <property type="match status" value="1"/>
</dbReference>
<keyword evidence="8" id="KW-1185">Reference proteome</keyword>
<dbReference type="Pfam" id="PF00389">
    <property type="entry name" value="2-Hacid_dh"/>
    <property type="match status" value="1"/>
</dbReference>
<dbReference type="AlphaFoldDB" id="A0A919RXT3"/>
<dbReference type="InterPro" id="IPR006139">
    <property type="entry name" value="D-isomer_2_OHA_DH_cat_dom"/>
</dbReference>
<evidence type="ECO:0000259" key="6">
    <source>
        <dbReference type="Pfam" id="PF02826"/>
    </source>
</evidence>
<dbReference type="InterPro" id="IPR029753">
    <property type="entry name" value="D-isomer_DH_CS"/>
</dbReference>
<evidence type="ECO:0000256" key="4">
    <source>
        <dbReference type="RuleBase" id="RU003719"/>
    </source>
</evidence>
<dbReference type="GO" id="GO:0016616">
    <property type="term" value="F:oxidoreductase activity, acting on the CH-OH group of donors, NAD or NADP as acceptor"/>
    <property type="evidence" value="ECO:0007669"/>
    <property type="project" value="InterPro"/>
</dbReference>
<dbReference type="Proteomes" id="UP000679179">
    <property type="component" value="Unassembled WGS sequence"/>
</dbReference>
<keyword evidence="3" id="KW-0520">NAD</keyword>
<feature type="domain" description="D-isomer specific 2-hydroxyacid dehydrogenase catalytic" evidence="5">
    <location>
        <begin position="11"/>
        <end position="316"/>
    </location>
</feature>
<dbReference type="SUPFAM" id="SSF51735">
    <property type="entry name" value="NAD(P)-binding Rossmann-fold domains"/>
    <property type="match status" value="1"/>
</dbReference>
<dbReference type="InterPro" id="IPR036291">
    <property type="entry name" value="NAD(P)-bd_dom_sf"/>
</dbReference>
<organism evidence="7 8">
    <name type="scientific">Clostridium polyendosporum</name>
    <dbReference type="NCBI Taxonomy" id="69208"/>
    <lineage>
        <taxon>Bacteria</taxon>
        <taxon>Bacillati</taxon>
        <taxon>Bacillota</taxon>
        <taxon>Clostridia</taxon>
        <taxon>Eubacteriales</taxon>
        <taxon>Clostridiaceae</taxon>
        <taxon>Clostridium</taxon>
    </lineage>
</organism>
<evidence type="ECO:0000313" key="7">
    <source>
        <dbReference type="EMBL" id="GIM27415.1"/>
    </source>
</evidence>
<accession>A0A919RXT3</accession>
<dbReference type="Gene3D" id="3.40.50.720">
    <property type="entry name" value="NAD(P)-binding Rossmann-like Domain"/>
    <property type="match status" value="2"/>
</dbReference>
<dbReference type="GO" id="GO:0051287">
    <property type="term" value="F:NAD binding"/>
    <property type="evidence" value="ECO:0007669"/>
    <property type="project" value="InterPro"/>
</dbReference>
<feature type="domain" description="D-isomer specific 2-hydroxyacid dehydrogenase NAD-binding" evidence="6">
    <location>
        <begin position="107"/>
        <end position="287"/>
    </location>
</feature>
<evidence type="ECO:0000256" key="3">
    <source>
        <dbReference type="ARBA" id="ARBA00023027"/>
    </source>
</evidence>
<keyword evidence="2 4" id="KW-0560">Oxidoreductase</keyword>
<dbReference type="PROSITE" id="PS00671">
    <property type="entry name" value="D_2_HYDROXYACID_DH_3"/>
    <property type="match status" value="1"/>
</dbReference>
<dbReference type="EMBL" id="BOPZ01000001">
    <property type="protein sequence ID" value="GIM27415.1"/>
    <property type="molecule type" value="Genomic_DNA"/>
</dbReference>
<dbReference type="RefSeq" id="WP_212902178.1">
    <property type="nucleotide sequence ID" value="NZ_BOPZ01000001.1"/>
</dbReference>
<dbReference type="CDD" id="cd12162">
    <property type="entry name" value="2-Hacid_dh_4"/>
    <property type="match status" value="1"/>
</dbReference>
<dbReference type="SUPFAM" id="SSF52283">
    <property type="entry name" value="Formate/glycerate dehydrogenase catalytic domain-like"/>
    <property type="match status" value="1"/>
</dbReference>
<evidence type="ECO:0000313" key="8">
    <source>
        <dbReference type="Proteomes" id="UP000679179"/>
    </source>
</evidence>
<gene>
    <name evidence="7" type="ORF">CPJCM30710_00810</name>
</gene>
<comment type="similarity">
    <text evidence="1 4">Belongs to the D-isomer specific 2-hydroxyacid dehydrogenase family.</text>
</comment>
<dbReference type="NCBIfam" id="NF006263">
    <property type="entry name" value="PRK08410.1"/>
    <property type="match status" value="1"/>
</dbReference>
<dbReference type="Pfam" id="PF02826">
    <property type="entry name" value="2-Hacid_dh_C"/>
    <property type="match status" value="1"/>
</dbReference>
<dbReference type="InterPro" id="IPR050418">
    <property type="entry name" value="D-iso_2-hydroxyacid_DH_PdxB"/>
</dbReference>
<comment type="caution">
    <text evidence="7">The sequence shown here is derived from an EMBL/GenBank/DDBJ whole genome shotgun (WGS) entry which is preliminary data.</text>
</comment>
<protein>
    <submittedName>
        <fullName evidence="7">2-hydroxyacid dehydrogenase</fullName>
    </submittedName>
</protein>
<proteinExistence type="inferred from homology"/>